<dbReference type="InterPro" id="IPR001173">
    <property type="entry name" value="Glyco_trans_2-like"/>
</dbReference>
<evidence type="ECO:0000256" key="3">
    <source>
        <dbReference type="ARBA" id="ARBA00022676"/>
    </source>
</evidence>
<comment type="caution">
    <text evidence="10">The sequence shown here is derived from an EMBL/GenBank/DDBJ whole genome shotgun (WGS) entry which is preliminary data.</text>
</comment>
<evidence type="ECO:0000256" key="1">
    <source>
        <dbReference type="ARBA" id="ARBA00004141"/>
    </source>
</evidence>
<accession>A0A1Y3U7B3</accession>
<dbReference type="GO" id="GO:0005886">
    <property type="term" value="C:plasma membrane"/>
    <property type="evidence" value="ECO:0007669"/>
    <property type="project" value="TreeGrafter"/>
</dbReference>
<evidence type="ECO:0000256" key="5">
    <source>
        <dbReference type="ARBA" id="ARBA00022692"/>
    </source>
</evidence>
<dbReference type="Gene3D" id="3.90.550.10">
    <property type="entry name" value="Spore Coat Polysaccharide Biosynthesis Protein SpsA, Chain A"/>
    <property type="match status" value="1"/>
</dbReference>
<evidence type="ECO:0000256" key="2">
    <source>
        <dbReference type="ARBA" id="ARBA00006739"/>
    </source>
</evidence>
<keyword evidence="5 8" id="KW-0812">Transmembrane</keyword>
<dbReference type="Pfam" id="PF00535">
    <property type="entry name" value="Glycos_transf_2"/>
    <property type="match status" value="1"/>
</dbReference>
<dbReference type="Proteomes" id="UP000196560">
    <property type="component" value="Unassembled WGS sequence"/>
</dbReference>
<keyword evidence="11" id="KW-1185">Reference proteome</keyword>
<dbReference type="CDD" id="cd04187">
    <property type="entry name" value="DPM1_like_bac"/>
    <property type="match status" value="1"/>
</dbReference>
<keyword evidence="4 10" id="KW-0808">Transferase</keyword>
<dbReference type="SUPFAM" id="SSF53448">
    <property type="entry name" value="Nucleotide-diphospho-sugar transferases"/>
    <property type="match status" value="1"/>
</dbReference>
<dbReference type="PANTHER" id="PTHR48090">
    <property type="entry name" value="UNDECAPRENYL-PHOSPHATE 4-DEOXY-4-FORMAMIDO-L-ARABINOSE TRANSFERASE-RELATED"/>
    <property type="match status" value="1"/>
</dbReference>
<evidence type="ECO:0000259" key="9">
    <source>
        <dbReference type="Pfam" id="PF00535"/>
    </source>
</evidence>
<dbReference type="EMBL" id="NFHO01000001">
    <property type="protein sequence ID" value="OUN44623.1"/>
    <property type="molecule type" value="Genomic_DNA"/>
</dbReference>
<gene>
    <name evidence="10" type="ORF">B5G21_01445</name>
</gene>
<feature type="transmembrane region" description="Helical" evidence="8">
    <location>
        <begin position="227"/>
        <end position="248"/>
    </location>
</feature>
<evidence type="ECO:0000256" key="7">
    <source>
        <dbReference type="ARBA" id="ARBA00023136"/>
    </source>
</evidence>
<name>A0A1Y3U7B3_9ACTN</name>
<comment type="subcellular location">
    <subcellularLocation>
        <location evidence="1">Membrane</location>
        <topology evidence="1">Multi-pass membrane protein</topology>
    </subcellularLocation>
</comment>
<dbReference type="PANTHER" id="PTHR48090:SF1">
    <property type="entry name" value="PROPHAGE BACTOPRENOL GLUCOSYL TRANSFERASE HOMOLOG"/>
    <property type="match status" value="1"/>
</dbReference>
<reference evidence="11" key="1">
    <citation type="submission" date="2017-04" db="EMBL/GenBank/DDBJ databases">
        <title>Function of individual gut microbiota members based on whole genome sequencing of pure cultures obtained from chicken caecum.</title>
        <authorList>
            <person name="Medvecky M."/>
            <person name="Cejkova D."/>
            <person name="Polansky O."/>
            <person name="Karasova D."/>
            <person name="Kubasova T."/>
            <person name="Cizek A."/>
            <person name="Rychlik I."/>
        </authorList>
    </citation>
    <scope>NUCLEOTIDE SEQUENCE [LARGE SCALE GENOMIC DNA]</scope>
    <source>
        <strain evidence="11">An70</strain>
    </source>
</reference>
<dbReference type="RefSeq" id="WP_087185718.1">
    <property type="nucleotide sequence ID" value="NZ_NFHO01000001.1"/>
</dbReference>
<evidence type="ECO:0000256" key="8">
    <source>
        <dbReference type="SAM" id="Phobius"/>
    </source>
</evidence>
<protein>
    <submittedName>
        <fullName evidence="10">Glycosyltransferase</fullName>
    </submittedName>
</protein>
<keyword evidence="3" id="KW-0328">Glycosyltransferase</keyword>
<evidence type="ECO:0000256" key="4">
    <source>
        <dbReference type="ARBA" id="ARBA00022679"/>
    </source>
</evidence>
<dbReference type="InterPro" id="IPR029044">
    <property type="entry name" value="Nucleotide-diphossugar_trans"/>
</dbReference>
<evidence type="ECO:0000256" key="6">
    <source>
        <dbReference type="ARBA" id="ARBA00022989"/>
    </source>
</evidence>
<sequence length="311" mass="35367">MDFSVVVPVYGCRDALPELHRRLVETLEQMGKSFELIFVDDHDKQNSWEEIFRICQQDKRVRGIKLSRNFGQIRAITAGLDNAKGDWIVVMDCDLQDRPESIPELYGKACEGFDVVFAKRVDRKDSALTKFLSKSFYKVYEYFTDGTYDASLCNFSISRRIVIQNYCKLREHNRGYTMFIKWLGFRQTAIELVGDERFSGSSSYSFSKKMNMAFELITAQSNKPLQLSIRIGFVISLIAFAFLTYTVLRQLLFNDGAAGWTSLIASIYLMGGIILAAIGVVGLYVGNIFTEVKNRPLYVIEEDVNGEGAAK</sequence>
<keyword evidence="6 8" id="KW-1133">Transmembrane helix</keyword>
<evidence type="ECO:0000313" key="10">
    <source>
        <dbReference type="EMBL" id="OUN44623.1"/>
    </source>
</evidence>
<evidence type="ECO:0000313" key="11">
    <source>
        <dbReference type="Proteomes" id="UP000196560"/>
    </source>
</evidence>
<dbReference type="GO" id="GO:0016757">
    <property type="term" value="F:glycosyltransferase activity"/>
    <property type="evidence" value="ECO:0007669"/>
    <property type="project" value="UniProtKB-KW"/>
</dbReference>
<proteinExistence type="inferred from homology"/>
<feature type="transmembrane region" description="Helical" evidence="8">
    <location>
        <begin position="260"/>
        <end position="285"/>
    </location>
</feature>
<dbReference type="InterPro" id="IPR050256">
    <property type="entry name" value="Glycosyltransferase_2"/>
</dbReference>
<feature type="domain" description="Glycosyltransferase 2-like" evidence="9">
    <location>
        <begin position="4"/>
        <end position="142"/>
    </location>
</feature>
<comment type="similarity">
    <text evidence="2">Belongs to the glycosyltransferase 2 family.</text>
</comment>
<organism evidence="10 11">
    <name type="scientific">Enorma massiliensis</name>
    <dbReference type="NCBI Taxonomy" id="1472761"/>
    <lineage>
        <taxon>Bacteria</taxon>
        <taxon>Bacillati</taxon>
        <taxon>Actinomycetota</taxon>
        <taxon>Coriobacteriia</taxon>
        <taxon>Coriobacteriales</taxon>
        <taxon>Coriobacteriaceae</taxon>
        <taxon>Enorma</taxon>
    </lineage>
</organism>
<keyword evidence="7 8" id="KW-0472">Membrane</keyword>
<dbReference type="AlphaFoldDB" id="A0A1Y3U7B3"/>